<dbReference type="InterPro" id="IPR044208">
    <property type="entry name" value="FKBP19-like"/>
</dbReference>
<dbReference type="PANTHER" id="PTHR47717:SF1">
    <property type="entry name" value="PEPTIDYL-PROLYL CIS-TRANS ISOMERASE FKBP19, CHLOROPLASTIC"/>
    <property type="match status" value="1"/>
</dbReference>
<evidence type="ECO:0000313" key="2">
    <source>
        <dbReference type="EMBL" id="KAL2651642.1"/>
    </source>
</evidence>
<organism evidence="2 3">
    <name type="scientific">Riccia fluitans</name>
    <dbReference type="NCBI Taxonomy" id="41844"/>
    <lineage>
        <taxon>Eukaryota</taxon>
        <taxon>Viridiplantae</taxon>
        <taxon>Streptophyta</taxon>
        <taxon>Embryophyta</taxon>
        <taxon>Marchantiophyta</taxon>
        <taxon>Marchantiopsida</taxon>
        <taxon>Marchantiidae</taxon>
        <taxon>Marchantiales</taxon>
        <taxon>Ricciaceae</taxon>
        <taxon>Riccia</taxon>
    </lineage>
</organism>
<dbReference type="EMBL" id="JBHFFA010000001">
    <property type="protein sequence ID" value="KAL2651642.1"/>
    <property type="molecule type" value="Genomic_DNA"/>
</dbReference>
<dbReference type="AlphaFoldDB" id="A0ABD1ZK05"/>
<evidence type="ECO:0000256" key="1">
    <source>
        <dbReference type="SAM" id="MobiDB-lite"/>
    </source>
</evidence>
<keyword evidence="3" id="KW-1185">Reference proteome</keyword>
<dbReference type="SUPFAM" id="SSF54534">
    <property type="entry name" value="FKBP-like"/>
    <property type="match status" value="1"/>
</dbReference>
<evidence type="ECO:0000313" key="3">
    <source>
        <dbReference type="Proteomes" id="UP001605036"/>
    </source>
</evidence>
<dbReference type="InterPro" id="IPR046357">
    <property type="entry name" value="PPIase_dom_sf"/>
</dbReference>
<dbReference type="Proteomes" id="UP001605036">
    <property type="component" value="Unassembled WGS sequence"/>
</dbReference>
<proteinExistence type="predicted"/>
<gene>
    <name evidence="2" type="ORF">R1flu_019770</name>
</gene>
<dbReference type="PANTHER" id="PTHR47717">
    <property type="entry name" value="PEPTIDYL-PROLYL CIS-TRANS ISOMERASE FKBP19, CHLOROPLASTIC"/>
    <property type="match status" value="1"/>
</dbReference>
<accession>A0ABD1ZK05</accession>
<name>A0ABD1ZK05_9MARC</name>
<comment type="caution">
    <text evidence="2">The sequence shown here is derived from an EMBL/GenBank/DDBJ whole genome shotgun (WGS) entry which is preliminary data.</text>
</comment>
<sequence>MRFPDYVETPSGLQYKDLREGAGPAPEQGDQVMVDWGGYTIGVTRRTSSSLGSEIMRLFQHLRRRSKPCVLEAYVGREQPITSRSTSARLRFQESGVNRQDAAL</sequence>
<feature type="region of interest" description="Disordered" evidence="1">
    <location>
        <begin position="1"/>
        <end position="31"/>
    </location>
</feature>
<protein>
    <submittedName>
        <fullName evidence="2">Uncharacterized protein</fullName>
    </submittedName>
</protein>
<dbReference type="Gene3D" id="3.10.50.40">
    <property type="match status" value="1"/>
</dbReference>
<reference evidence="2 3" key="1">
    <citation type="submission" date="2024-09" db="EMBL/GenBank/DDBJ databases">
        <title>Chromosome-scale assembly of Riccia fluitans.</title>
        <authorList>
            <person name="Paukszto L."/>
            <person name="Sawicki J."/>
            <person name="Karawczyk K."/>
            <person name="Piernik-Szablinska J."/>
            <person name="Szczecinska M."/>
            <person name="Mazdziarz M."/>
        </authorList>
    </citation>
    <scope>NUCLEOTIDE SEQUENCE [LARGE SCALE GENOMIC DNA]</scope>
    <source>
        <strain evidence="2">Rf_01</strain>
        <tissue evidence="2">Aerial parts of the thallus</tissue>
    </source>
</reference>